<comment type="similarity">
    <text evidence="2">Belongs to the SWM2 family.</text>
</comment>
<dbReference type="Pfam" id="PF17083">
    <property type="entry name" value="Swm2"/>
    <property type="match status" value="1"/>
</dbReference>
<evidence type="ECO:0000256" key="2">
    <source>
        <dbReference type="ARBA" id="ARBA00010032"/>
    </source>
</evidence>
<gene>
    <name evidence="5" type="ORF">LALA0_S05e00848g</name>
</gene>
<dbReference type="AlphaFoldDB" id="A0A0C7N2L8"/>
<accession>A0A0C7N2L8</accession>
<dbReference type="Proteomes" id="UP000054304">
    <property type="component" value="Unassembled WGS sequence"/>
</dbReference>
<dbReference type="InterPro" id="IPR031391">
    <property type="entry name" value="Swm2"/>
</dbReference>
<dbReference type="EMBL" id="LN736364">
    <property type="protein sequence ID" value="CEP62233.1"/>
    <property type="molecule type" value="Genomic_DNA"/>
</dbReference>
<dbReference type="GeneID" id="34685692"/>
<evidence type="ECO:0000256" key="4">
    <source>
        <dbReference type="ARBA" id="ARBA00023242"/>
    </source>
</evidence>
<protein>
    <recommendedName>
        <fullName evidence="3">Nucleolar protein SWM2</fullName>
    </recommendedName>
</protein>
<evidence type="ECO:0000313" key="5">
    <source>
        <dbReference type="EMBL" id="CEP62233.1"/>
    </source>
</evidence>
<dbReference type="OrthoDB" id="4033486at2759"/>
<evidence type="ECO:0000256" key="1">
    <source>
        <dbReference type="ARBA" id="ARBA00004604"/>
    </source>
</evidence>
<keyword evidence="6" id="KW-1185">Reference proteome</keyword>
<evidence type="ECO:0000256" key="3">
    <source>
        <dbReference type="ARBA" id="ARBA00019533"/>
    </source>
</evidence>
<dbReference type="RefSeq" id="XP_022628462.1">
    <property type="nucleotide sequence ID" value="XM_022772105.1"/>
</dbReference>
<evidence type="ECO:0000313" key="6">
    <source>
        <dbReference type="Proteomes" id="UP000054304"/>
    </source>
</evidence>
<organism evidence="5 6">
    <name type="scientific">Lachancea lanzarotensis</name>
    <dbReference type="NCBI Taxonomy" id="1245769"/>
    <lineage>
        <taxon>Eukaryota</taxon>
        <taxon>Fungi</taxon>
        <taxon>Dikarya</taxon>
        <taxon>Ascomycota</taxon>
        <taxon>Saccharomycotina</taxon>
        <taxon>Saccharomycetes</taxon>
        <taxon>Saccharomycetales</taxon>
        <taxon>Saccharomycetaceae</taxon>
        <taxon>Lachancea</taxon>
    </lineage>
</organism>
<sequence length="122" mass="13643">MSTNDKEMLLCFLQNFTDINIIPVKLSAALPGYYHAIASDPELSAIASKKCDAVLQELSHHNSEIVARCSSLRQSIEASKNPTNVIQEHVDLQDLSDMPFLSSQQHMANLIIEEIDLKDYID</sequence>
<dbReference type="HOGENOM" id="CLU_2027145_0_0_1"/>
<proteinExistence type="inferred from homology"/>
<dbReference type="GO" id="GO:0005730">
    <property type="term" value="C:nucleolus"/>
    <property type="evidence" value="ECO:0007669"/>
    <property type="project" value="UniProtKB-SubCell"/>
</dbReference>
<keyword evidence="4" id="KW-0539">Nucleus</keyword>
<comment type="subcellular location">
    <subcellularLocation>
        <location evidence="1">Nucleus</location>
        <location evidence="1">Nucleolus</location>
    </subcellularLocation>
</comment>
<name>A0A0C7N2L8_9SACH</name>
<reference evidence="5 6" key="1">
    <citation type="submission" date="2014-12" db="EMBL/GenBank/DDBJ databases">
        <authorList>
            <person name="Neuveglise Cecile"/>
        </authorList>
    </citation>
    <scope>NUCLEOTIDE SEQUENCE [LARGE SCALE GENOMIC DNA]</scope>
    <source>
        <strain evidence="5 6">CBS 12615</strain>
    </source>
</reference>